<dbReference type="Pfam" id="PF00069">
    <property type="entry name" value="Pkinase"/>
    <property type="match status" value="1"/>
</dbReference>
<evidence type="ECO:0000259" key="8">
    <source>
        <dbReference type="PROSITE" id="PS50011"/>
    </source>
</evidence>
<dbReference type="PROSITE" id="PS00107">
    <property type="entry name" value="PROTEIN_KINASE_ATP"/>
    <property type="match status" value="1"/>
</dbReference>
<dbReference type="InterPro" id="IPR011009">
    <property type="entry name" value="Kinase-like_dom_sf"/>
</dbReference>
<evidence type="ECO:0000256" key="4">
    <source>
        <dbReference type="ARBA" id="ARBA00022741"/>
    </source>
</evidence>
<keyword evidence="5 9" id="KW-0418">Kinase</keyword>
<keyword evidence="10" id="KW-1185">Reference proteome</keyword>
<dbReference type="PANTHER" id="PTHR48016:SF32">
    <property type="entry name" value="MITOGEN-ACTIVATED PROTEIN KINASE KINASE KINASE 4"/>
    <property type="match status" value="1"/>
</dbReference>
<dbReference type="InterPro" id="IPR017441">
    <property type="entry name" value="Protein_kinase_ATP_BS"/>
</dbReference>
<evidence type="ECO:0000256" key="3">
    <source>
        <dbReference type="ARBA" id="ARBA00022679"/>
    </source>
</evidence>
<feature type="domain" description="Protein kinase" evidence="8">
    <location>
        <begin position="16"/>
        <end position="328"/>
    </location>
</feature>
<name>A0A9X6NKW3_HYPEX</name>
<feature type="binding site" evidence="7">
    <location>
        <position position="52"/>
    </location>
    <ligand>
        <name>ATP</name>
        <dbReference type="ChEBI" id="CHEBI:30616"/>
    </ligand>
</feature>
<dbReference type="Proteomes" id="UP000192578">
    <property type="component" value="Unassembled WGS sequence"/>
</dbReference>
<dbReference type="SMART" id="SM00220">
    <property type="entry name" value="S_TKc"/>
    <property type="match status" value="1"/>
</dbReference>
<dbReference type="GO" id="GO:0035556">
    <property type="term" value="P:intracellular signal transduction"/>
    <property type="evidence" value="ECO:0007669"/>
    <property type="project" value="UniProtKB-ARBA"/>
</dbReference>
<dbReference type="PANTHER" id="PTHR48016">
    <property type="entry name" value="MAP KINASE KINASE KINASE SSK2-RELATED-RELATED"/>
    <property type="match status" value="1"/>
</dbReference>
<evidence type="ECO:0000313" key="9">
    <source>
        <dbReference type="EMBL" id="OWA55049.1"/>
    </source>
</evidence>
<dbReference type="GO" id="GO:0005524">
    <property type="term" value="F:ATP binding"/>
    <property type="evidence" value="ECO:0007669"/>
    <property type="project" value="UniProtKB-UniRule"/>
</dbReference>
<protein>
    <submittedName>
        <fullName evidence="9">Serine/threonine-protein kinase SSK22</fullName>
    </submittedName>
</protein>
<gene>
    <name evidence="9" type="ORF">BV898_19434</name>
</gene>
<keyword evidence="3" id="KW-0808">Transferase</keyword>
<evidence type="ECO:0000256" key="7">
    <source>
        <dbReference type="PROSITE-ProRule" id="PRU10141"/>
    </source>
</evidence>
<dbReference type="OrthoDB" id="6513151at2759"/>
<dbReference type="GO" id="GO:0004674">
    <property type="term" value="F:protein serine/threonine kinase activity"/>
    <property type="evidence" value="ECO:0007669"/>
    <property type="project" value="UniProtKB-KW"/>
</dbReference>
<evidence type="ECO:0000256" key="2">
    <source>
        <dbReference type="ARBA" id="ARBA00022527"/>
    </source>
</evidence>
<evidence type="ECO:0000256" key="5">
    <source>
        <dbReference type="ARBA" id="ARBA00022777"/>
    </source>
</evidence>
<accession>A0A9X6NKW3</accession>
<evidence type="ECO:0000256" key="6">
    <source>
        <dbReference type="ARBA" id="ARBA00022840"/>
    </source>
</evidence>
<comment type="similarity">
    <text evidence="1">Belongs to the protein kinase superfamily. STE Ser/Thr protein kinase family. MAP kinase kinase kinase subfamily.</text>
</comment>
<sequence length="750" mass="85205">MADSKQKIIFVQSVEYRVSDPIGEGRFGQVFQAKAASPDLESGQTCPDLAVKLLNSVTAKGDNHFRQKMDRLILLQHPNLIRYFAIESIHGLDFSEEALKSLIIMDYCNGGSLHSWLKTTELSEEEVTQNADQLIQGIAYIHEQGIVHTDLKPQNIMRHCVSSSEVLLKICDMDDAILLESTNTLSTDIPGQRGSAAYFSPEMAGRYSPRSGSALSVIGRKTDIWSFGCVVLDMALAPSDEMEFVMPSRGAHVKADSKESMLVDKWTKSDDIIAYINAGGIRKVPESLTSFVKSLVFACFQINPSHRPSAERIRTAIQNKSSEEAPFGVFEMVRNEELQNKLAEKSDVKAEVLPDQDGLIHVWSNWSLRRYCMKDLFIDLKYKKMLYVQLSRQGINLHRLFKNVYDRVAVLHLKFDGKVKNSSWSSGILADAHLPHLLELSFTDIYGMVLEVGHFSGFPRLRALVFTRCRIRFMEDNFLRDIPDLQYVGLNIGWNNTETAFDTDNETQWHFRQIRFSKEYSWLREYFQANPHLTSPKRPGEVWCIGSARNPEWSENELIYPDHQWEFLEESLIRVPHFHMGNYSEEDVLLLLSTLHPEVLVELGRSHPWRVCWDEANNPADIEAVLRTIVTLGKGHPIHVEITGYQWSICPALLPAAEYISNLTFFQHDNFRSDILKDLVLPNLTPNLLHTAMSIFGLSQQLKADGVLFTIQIVVDPILFPIALRGLRDAVGALVDEKLRSLKKGRLCAI</sequence>
<dbReference type="EMBL" id="MTYJ01000520">
    <property type="protein sequence ID" value="OWA55049.1"/>
    <property type="molecule type" value="Genomic_DNA"/>
</dbReference>
<comment type="caution">
    <text evidence="9">The sequence shown here is derived from an EMBL/GenBank/DDBJ whole genome shotgun (WGS) entry which is preliminary data.</text>
</comment>
<dbReference type="PROSITE" id="PS50011">
    <property type="entry name" value="PROTEIN_KINASE_DOM"/>
    <property type="match status" value="1"/>
</dbReference>
<dbReference type="InterPro" id="IPR000719">
    <property type="entry name" value="Prot_kinase_dom"/>
</dbReference>
<keyword evidence="6 7" id="KW-0067">ATP-binding</keyword>
<evidence type="ECO:0000313" key="10">
    <source>
        <dbReference type="Proteomes" id="UP000192578"/>
    </source>
</evidence>
<keyword evidence="2" id="KW-0723">Serine/threonine-protein kinase</keyword>
<keyword evidence="4 7" id="KW-0547">Nucleotide-binding</keyword>
<dbReference type="InterPro" id="IPR050538">
    <property type="entry name" value="MAP_kinase_kinase_kinase"/>
</dbReference>
<proteinExistence type="inferred from homology"/>
<dbReference type="Gene3D" id="1.10.510.10">
    <property type="entry name" value="Transferase(Phosphotransferase) domain 1"/>
    <property type="match status" value="1"/>
</dbReference>
<dbReference type="SUPFAM" id="SSF56112">
    <property type="entry name" value="Protein kinase-like (PK-like)"/>
    <property type="match status" value="1"/>
</dbReference>
<reference evidence="10" key="1">
    <citation type="submission" date="2017-01" db="EMBL/GenBank/DDBJ databases">
        <title>Comparative genomics of anhydrobiosis in the tardigrade Hypsibius dujardini.</title>
        <authorList>
            <person name="Yoshida Y."/>
            <person name="Koutsovoulos G."/>
            <person name="Laetsch D."/>
            <person name="Stevens L."/>
            <person name="Kumar S."/>
            <person name="Horikawa D."/>
            <person name="Ishino K."/>
            <person name="Komine S."/>
            <person name="Tomita M."/>
            <person name="Blaxter M."/>
            <person name="Arakawa K."/>
        </authorList>
    </citation>
    <scope>NUCLEOTIDE SEQUENCE [LARGE SCALE GENOMIC DNA]</scope>
    <source>
        <strain evidence="10">Z151</strain>
    </source>
</reference>
<evidence type="ECO:0000256" key="1">
    <source>
        <dbReference type="ARBA" id="ARBA00006529"/>
    </source>
</evidence>
<dbReference type="AlphaFoldDB" id="A0A9X6NKW3"/>
<organism evidence="9 10">
    <name type="scientific">Hypsibius exemplaris</name>
    <name type="common">Freshwater tardigrade</name>
    <dbReference type="NCBI Taxonomy" id="2072580"/>
    <lineage>
        <taxon>Eukaryota</taxon>
        <taxon>Metazoa</taxon>
        <taxon>Ecdysozoa</taxon>
        <taxon>Tardigrada</taxon>
        <taxon>Eutardigrada</taxon>
        <taxon>Parachela</taxon>
        <taxon>Hypsibioidea</taxon>
        <taxon>Hypsibiidae</taxon>
        <taxon>Hypsibius</taxon>
    </lineage>
</organism>